<name>A0A6A6FNR0_9PEZI</name>
<evidence type="ECO:0000313" key="3">
    <source>
        <dbReference type="Proteomes" id="UP000799539"/>
    </source>
</evidence>
<keyword evidence="3" id="KW-1185">Reference proteome</keyword>
<dbReference type="PANTHER" id="PTHR39199">
    <property type="entry name" value="BLR5128 PROTEIN"/>
    <property type="match status" value="1"/>
</dbReference>
<accession>A0A6A6FNR0</accession>
<dbReference type="EMBL" id="ML992667">
    <property type="protein sequence ID" value="KAF2215029.1"/>
    <property type="molecule type" value="Genomic_DNA"/>
</dbReference>
<dbReference type="SUPFAM" id="SSF55021">
    <property type="entry name" value="ACT-like"/>
    <property type="match status" value="1"/>
</dbReference>
<sequence length="141" mass="15773">MLFRERESWTIVLPKSTATAEKLDYMSEWRQITLNVHSSLDAVGFLAAITTELASKLQIGVNPVSGYYHDHLFVPAGTEEQVMKVLHHIQSYFDIYGAFTSIVQVIQAKKSSLYISARQRNDAAKYAIRTPVVIHGCGASQ</sequence>
<evidence type="ECO:0000313" key="2">
    <source>
        <dbReference type="EMBL" id="KAF2215029.1"/>
    </source>
</evidence>
<dbReference type="Gene3D" id="3.30.2130.10">
    <property type="entry name" value="VC0802-like"/>
    <property type="match status" value="1"/>
</dbReference>
<protein>
    <recommendedName>
        <fullName evidence="1">CASTOR ACT domain-containing protein</fullName>
    </recommendedName>
</protein>
<dbReference type="AlphaFoldDB" id="A0A6A6FNR0"/>
<feature type="domain" description="CASTOR ACT" evidence="1">
    <location>
        <begin position="30"/>
        <end position="87"/>
    </location>
</feature>
<dbReference type="GO" id="GO:0006520">
    <property type="term" value="P:amino acid metabolic process"/>
    <property type="evidence" value="ECO:0007669"/>
    <property type="project" value="UniProtKB-ARBA"/>
</dbReference>
<reference evidence="2" key="1">
    <citation type="journal article" date="2020" name="Stud. Mycol.">
        <title>101 Dothideomycetes genomes: a test case for predicting lifestyles and emergence of pathogens.</title>
        <authorList>
            <person name="Haridas S."/>
            <person name="Albert R."/>
            <person name="Binder M."/>
            <person name="Bloem J."/>
            <person name="Labutti K."/>
            <person name="Salamov A."/>
            <person name="Andreopoulos B."/>
            <person name="Baker S."/>
            <person name="Barry K."/>
            <person name="Bills G."/>
            <person name="Bluhm B."/>
            <person name="Cannon C."/>
            <person name="Castanera R."/>
            <person name="Culley D."/>
            <person name="Daum C."/>
            <person name="Ezra D."/>
            <person name="Gonzalez J."/>
            <person name="Henrissat B."/>
            <person name="Kuo A."/>
            <person name="Liang C."/>
            <person name="Lipzen A."/>
            <person name="Lutzoni F."/>
            <person name="Magnuson J."/>
            <person name="Mondo S."/>
            <person name="Nolan M."/>
            <person name="Ohm R."/>
            <person name="Pangilinan J."/>
            <person name="Park H.-J."/>
            <person name="Ramirez L."/>
            <person name="Alfaro M."/>
            <person name="Sun H."/>
            <person name="Tritt A."/>
            <person name="Yoshinaga Y."/>
            <person name="Zwiers L.-H."/>
            <person name="Turgeon B."/>
            <person name="Goodwin S."/>
            <person name="Spatafora J."/>
            <person name="Crous P."/>
            <person name="Grigoriev I."/>
        </authorList>
    </citation>
    <scope>NUCLEOTIDE SEQUENCE</scope>
    <source>
        <strain evidence="2">SCOH1-5</strain>
    </source>
</reference>
<evidence type="ECO:0000259" key="1">
    <source>
        <dbReference type="Pfam" id="PF13840"/>
    </source>
</evidence>
<dbReference type="InterPro" id="IPR027795">
    <property type="entry name" value="CASTOR_ACT_dom"/>
</dbReference>
<dbReference type="Pfam" id="PF13840">
    <property type="entry name" value="ACT_7"/>
    <property type="match status" value="1"/>
</dbReference>
<dbReference type="InterPro" id="IPR045865">
    <property type="entry name" value="ACT-like_dom_sf"/>
</dbReference>
<proteinExistence type="predicted"/>
<dbReference type="Proteomes" id="UP000799539">
    <property type="component" value="Unassembled WGS sequence"/>
</dbReference>
<organism evidence="2 3">
    <name type="scientific">Cercospora zeae-maydis SCOH1-5</name>
    <dbReference type="NCBI Taxonomy" id="717836"/>
    <lineage>
        <taxon>Eukaryota</taxon>
        <taxon>Fungi</taxon>
        <taxon>Dikarya</taxon>
        <taxon>Ascomycota</taxon>
        <taxon>Pezizomycotina</taxon>
        <taxon>Dothideomycetes</taxon>
        <taxon>Dothideomycetidae</taxon>
        <taxon>Mycosphaerellales</taxon>
        <taxon>Mycosphaerellaceae</taxon>
        <taxon>Cercospora</taxon>
    </lineage>
</organism>
<dbReference type="OrthoDB" id="10064407at2759"/>
<dbReference type="PANTHER" id="PTHR39199:SF1">
    <property type="entry name" value="BLR5128 PROTEIN"/>
    <property type="match status" value="1"/>
</dbReference>
<gene>
    <name evidence="2" type="ORF">CERZMDRAFT_105375</name>
</gene>
<dbReference type="GO" id="GO:0046394">
    <property type="term" value="P:carboxylic acid biosynthetic process"/>
    <property type="evidence" value="ECO:0007669"/>
    <property type="project" value="UniProtKB-ARBA"/>
</dbReference>